<reference evidence="1" key="2">
    <citation type="journal article" date="2015" name="Fish Shellfish Immunol.">
        <title>Early steps in the European eel (Anguilla anguilla)-Vibrio vulnificus interaction in the gills: Role of the RtxA13 toxin.</title>
        <authorList>
            <person name="Callol A."/>
            <person name="Pajuelo D."/>
            <person name="Ebbesson L."/>
            <person name="Teles M."/>
            <person name="MacKenzie S."/>
            <person name="Amaro C."/>
        </authorList>
    </citation>
    <scope>NUCLEOTIDE SEQUENCE</scope>
</reference>
<evidence type="ECO:0000313" key="1">
    <source>
        <dbReference type="EMBL" id="JAI03840.1"/>
    </source>
</evidence>
<proteinExistence type="predicted"/>
<sequence>MLAKVESEEMCLQTTMKIGSD</sequence>
<reference evidence="1" key="1">
    <citation type="submission" date="2014-11" db="EMBL/GenBank/DDBJ databases">
        <authorList>
            <person name="Amaro Gonzalez C."/>
        </authorList>
    </citation>
    <scope>NUCLEOTIDE SEQUENCE</scope>
</reference>
<protein>
    <submittedName>
        <fullName evidence="1">Uncharacterized protein</fullName>
    </submittedName>
</protein>
<accession>A0A0E9XMH1</accession>
<name>A0A0E9XMH1_ANGAN</name>
<dbReference type="EMBL" id="GBXM01004738">
    <property type="protein sequence ID" value="JAI03840.1"/>
    <property type="molecule type" value="Transcribed_RNA"/>
</dbReference>
<organism evidence="1">
    <name type="scientific">Anguilla anguilla</name>
    <name type="common">European freshwater eel</name>
    <name type="synonym">Muraena anguilla</name>
    <dbReference type="NCBI Taxonomy" id="7936"/>
    <lineage>
        <taxon>Eukaryota</taxon>
        <taxon>Metazoa</taxon>
        <taxon>Chordata</taxon>
        <taxon>Craniata</taxon>
        <taxon>Vertebrata</taxon>
        <taxon>Euteleostomi</taxon>
        <taxon>Actinopterygii</taxon>
        <taxon>Neopterygii</taxon>
        <taxon>Teleostei</taxon>
        <taxon>Anguilliformes</taxon>
        <taxon>Anguillidae</taxon>
        <taxon>Anguilla</taxon>
    </lineage>
</organism>
<dbReference type="AlphaFoldDB" id="A0A0E9XMH1"/>